<evidence type="ECO:0000313" key="1">
    <source>
        <dbReference type="EMBL" id="KAG8226815.1"/>
    </source>
</evidence>
<keyword evidence="2" id="KW-1185">Reference proteome</keyword>
<dbReference type="EMBL" id="KZ308299">
    <property type="protein sequence ID" value="KAG8226815.1"/>
    <property type="molecule type" value="Genomic_DNA"/>
</dbReference>
<reference evidence="1" key="1">
    <citation type="submission" date="2013-04" db="EMBL/GenBank/DDBJ databases">
        <authorList>
            <person name="Qu J."/>
            <person name="Murali S.C."/>
            <person name="Bandaranaike D."/>
            <person name="Bellair M."/>
            <person name="Blankenburg K."/>
            <person name="Chao H."/>
            <person name="Dinh H."/>
            <person name="Doddapaneni H."/>
            <person name="Downs B."/>
            <person name="Dugan-Rocha S."/>
            <person name="Elkadiri S."/>
            <person name="Gnanaolivu R.D."/>
            <person name="Hernandez B."/>
            <person name="Javaid M."/>
            <person name="Jayaseelan J.C."/>
            <person name="Lee S."/>
            <person name="Li M."/>
            <person name="Ming W."/>
            <person name="Munidasa M."/>
            <person name="Muniz J."/>
            <person name="Nguyen L."/>
            <person name="Ongeri F."/>
            <person name="Osuji N."/>
            <person name="Pu L.-L."/>
            <person name="Puazo M."/>
            <person name="Qu C."/>
            <person name="Quiroz J."/>
            <person name="Raj R."/>
            <person name="Weissenberger G."/>
            <person name="Xin Y."/>
            <person name="Zou X."/>
            <person name="Han Y."/>
            <person name="Richards S."/>
            <person name="Worley K."/>
            <person name="Muzny D."/>
            <person name="Gibbs R."/>
        </authorList>
    </citation>
    <scope>NUCLEOTIDE SEQUENCE</scope>
    <source>
        <strain evidence="1">Sampled in the wild</strain>
    </source>
</reference>
<dbReference type="AlphaFoldDB" id="A0A8K0K3V3"/>
<sequence>MTSCGPKILKGIHYRRRERKEKVSKPIPSWIKKSLGTSYSCSEDDSGEENLGVTIKLFAIVDPLKTFANVKWNRMLKFLKKYLV</sequence>
<protein>
    <submittedName>
        <fullName evidence="1">Uncharacterized protein</fullName>
    </submittedName>
</protein>
<comment type="caution">
    <text evidence="1">The sequence shown here is derived from an EMBL/GenBank/DDBJ whole genome shotgun (WGS) entry which is preliminary data.</text>
</comment>
<dbReference type="Proteomes" id="UP000792457">
    <property type="component" value="Unassembled WGS sequence"/>
</dbReference>
<gene>
    <name evidence="1" type="ORF">J437_LFUL007119</name>
</gene>
<accession>A0A8K0K3V3</accession>
<evidence type="ECO:0000313" key="2">
    <source>
        <dbReference type="Proteomes" id="UP000792457"/>
    </source>
</evidence>
<reference evidence="1" key="2">
    <citation type="submission" date="2017-10" db="EMBL/GenBank/DDBJ databases">
        <title>Ladona fulva Genome sequencing and assembly.</title>
        <authorList>
            <person name="Murali S."/>
            <person name="Richards S."/>
            <person name="Bandaranaike D."/>
            <person name="Bellair M."/>
            <person name="Blankenburg K."/>
            <person name="Chao H."/>
            <person name="Dinh H."/>
            <person name="Doddapaneni H."/>
            <person name="Dugan-Rocha S."/>
            <person name="Elkadiri S."/>
            <person name="Gnanaolivu R."/>
            <person name="Hernandez B."/>
            <person name="Skinner E."/>
            <person name="Javaid M."/>
            <person name="Lee S."/>
            <person name="Li M."/>
            <person name="Ming W."/>
            <person name="Munidasa M."/>
            <person name="Muniz J."/>
            <person name="Nguyen L."/>
            <person name="Hughes D."/>
            <person name="Osuji N."/>
            <person name="Pu L.-L."/>
            <person name="Puazo M."/>
            <person name="Qu C."/>
            <person name="Quiroz J."/>
            <person name="Raj R."/>
            <person name="Weissenberger G."/>
            <person name="Xin Y."/>
            <person name="Zou X."/>
            <person name="Han Y."/>
            <person name="Worley K."/>
            <person name="Muzny D."/>
            <person name="Gibbs R."/>
        </authorList>
    </citation>
    <scope>NUCLEOTIDE SEQUENCE</scope>
    <source>
        <strain evidence="1">Sampled in the wild</strain>
    </source>
</reference>
<proteinExistence type="predicted"/>
<organism evidence="1 2">
    <name type="scientific">Ladona fulva</name>
    <name type="common">Scarce chaser dragonfly</name>
    <name type="synonym">Libellula fulva</name>
    <dbReference type="NCBI Taxonomy" id="123851"/>
    <lineage>
        <taxon>Eukaryota</taxon>
        <taxon>Metazoa</taxon>
        <taxon>Ecdysozoa</taxon>
        <taxon>Arthropoda</taxon>
        <taxon>Hexapoda</taxon>
        <taxon>Insecta</taxon>
        <taxon>Pterygota</taxon>
        <taxon>Palaeoptera</taxon>
        <taxon>Odonata</taxon>
        <taxon>Epiprocta</taxon>
        <taxon>Anisoptera</taxon>
        <taxon>Libelluloidea</taxon>
        <taxon>Libellulidae</taxon>
        <taxon>Ladona</taxon>
    </lineage>
</organism>
<name>A0A8K0K3V3_LADFU</name>